<organism evidence="3 4">
    <name type="scientific">Fusarium sporotrichioides</name>
    <dbReference type="NCBI Taxonomy" id="5514"/>
    <lineage>
        <taxon>Eukaryota</taxon>
        <taxon>Fungi</taxon>
        <taxon>Dikarya</taxon>
        <taxon>Ascomycota</taxon>
        <taxon>Pezizomycotina</taxon>
        <taxon>Sordariomycetes</taxon>
        <taxon>Hypocreomycetidae</taxon>
        <taxon>Hypocreales</taxon>
        <taxon>Nectriaceae</taxon>
        <taxon>Fusarium</taxon>
    </lineage>
</organism>
<evidence type="ECO:0000256" key="1">
    <source>
        <dbReference type="SAM" id="MobiDB-lite"/>
    </source>
</evidence>
<gene>
    <name evidence="3" type="ORF">FSPOR_11907</name>
</gene>
<evidence type="ECO:0000259" key="2">
    <source>
        <dbReference type="SMART" id="SM00382"/>
    </source>
</evidence>
<protein>
    <submittedName>
        <fullName evidence="3">p-loop containing nucleoside triphosphate hydrolase</fullName>
    </submittedName>
</protein>
<dbReference type="InterPro" id="IPR056599">
    <property type="entry name" value="AAA_lid_fung"/>
</dbReference>
<dbReference type="InterPro" id="IPR003959">
    <property type="entry name" value="ATPase_AAA_core"/>
</dbReference>
<dbReference type="SMART" id="SM00382">
    <property type="entry name" value="AAA"/>
    <property type="match status" value="1"/>
</dbReference>
<dbReference type="SUPFAM" id="SSF52540">
    <property type="entry name" value="P-loop containing nucleoside triphosphate hydrolases"/>
    <property type="match status" value="1"/>
</dbReference>
<dbReference type="InterPro" id="IPR003593">
    <property type="entry name" value="AAA+_ATPase"/>
</dbReference>
<dbReference type="InterPro" id="IPR027417">
    <property type="entry name" value="P-loop_NTPase"/>
</dbReference>
<feature type="domain" description="AAA+ ATPase" evidence="2">
    <location>
        <begin position="651"/>
        <end position="776"/>
    </location>
</feature>
<dbReference type="Pfam" id="PF22942">
    <property type="entry name" value="DUF7025"/>
    <property type="match status" value="1"/>
</dbReference>
<dbReference type="Gene3D" id="3.40.50.300">
    <property type="entry name" value="P-loop containing nucleotide triphosphate hydrolases"/>
    <property type="match status" value="1"/>
</dbReference>
<feature type="region of interest" description="Disordered" evidence="1">
    <location>
        <begin position="120"/>
        <end position="152"/>
    </location>
</feature>
<comment type="caution">
    <text evidence="3">The sequence shown here is derived from an EMBL/GenBank/DDBJ whole genome shotgun (WGS) entry which is preliminary data.</text>
</comment>
<accession>A0A395RDV7</accession>
<dbReference type="Pfam" id="PF23232">
    <property type="entry name" value="AAA_lid_13"/>
    <property type="match status" value="1"/>
</dbReference>
<keyword evidence="3" id="KW-0378">Hydrolase</keyword>
<dbReference type="AlphaFoldDB" id="A0A395RDV7"/>
<reference evidence="3 4" key="1">
    <citation type="journal article" date="2018" name="PLoS Pathog.">
        <title>Evolution of structural diversity of trichothecenes, a family of toxins produced by plant pathogenic and entomopathogenic fungi.</title>
        <authorList>
            <person name="Proctor R.H."/>
            <person name="McCormick S.P."/>
            <person name="Kim H.S."/>
            <person name="Cardoza R.E."/>
            <person name="Stanley A.M."/>
            <person name="Lindo L."/>
            <person name="Kelly A."/>
            <person name="Brown D.W."/>
            <person name="Lee T."/>
            <person name="Vaughan M.M."/>
            <person name="Alexander N.J."/>
            <person name="Busman M."/>
            <person name="Gutierrez S."/>
        </authorList>
    </citation>
    <scope>NUCLEOTIDE SEQUENCE [LARGE SCALE GENOMIC DNA]</scope>
    <source>
        <strain evidence="3 4">NRRL 3299</strain>
    </source>
</reference>
<evidence type="ECO:0000313" key="4">
    <source>
        <dbReference type="Proteomes" id="UP000266152"/>
    </source>
</evidence>
<dbReference type="EMBL" id="PXOF01000305">
    <property type="protein sequence ID" value="RGP58291.1"/>
    <property type="molecule type" value="Genomic_DNA"/>
</dbReference>
<dbReference type="InterPro" id="IPR054289">
    <property type="entry name" value="DUF7025"/>
</dbReference>
<dbReference type="STRING" id="5514.A0A395RDV7"/>
<dbReference type="Pfam" id="PF00004">
    <property type="entry name" value="AAA"/>
    <property type="match status" value="1"/>
</dbReference>
<feature type="region of interest" description="Disordered" evidence="1">
    <location>
        <begin position="27"/>
        <end position="92"/>
    </location>
</feature>
<dbReference type="PANTHER" id="PTHR46411">
    <property type="entry name" value="FAMILY ATPASE, PUTATIVE-RELATED"/>
    <property type="match status" value="1"/>
</dbReference>
<dbReference type="PANTHER" id="PTHR46411:SF4">
    <property type="entry name" value="AAA+ ATPASE DOMAIN-CONTAINING PROTEIN"/>
    <property type="match status" value="1"/>
</dbReference>
<feature type="region of interest" description="Disordered" evidence="1">
    <location>
        <begin position="512"/>
        <end position="537"/>
    </location>
</feature>
<dbReference type="CDD" id="cd19481">
    <property type="entry name" value="RecA-like_protease"/>
    <property type="match status" value="1"/>
</dbReference>
<name>A0A395RDV7_FUSSP</name>
<sequence length="902" mass="102701">MAMNTATETQASADTLIGIGDLSNLTAMGHTQEASPCDGADTSHPEIQVQPPVNGSTAKPPAATEPVEGTTEDPVRQTSQEEGEKPLPASLWCSKNGRSHAHLAEWDIFKCPSCEQDLHRPEKEVQEEEKPEAIGQPESADDQPESVNESDNVDEQAIPCLQYSIRYLDEGGYHAATEPWHERLDLNTERKNIVKSRNLVVEIETIVQTSIRRDSNRLNYEKDQLLETGILDNPAYRLTISKSQVVIHSKLVLRALMQLVDYYPGVNLSAEPVTIQEPFIIHHWDAIEAYMKTFPGDKDYEEGSDSMAPFHTRRKLKACDDETHQHLGLLLESIEPSLLEQVQDEKALWSRSVPMATFSMLWLLFKPGSNVYVDADGDLMAGVVKAVTKQIRHVPESSAVIGWYRIDYWYLDFDGRRLGRTQSYHHIVPYEGEQDITTLGIFPCSFIDDKDNGVTRKRLEQRGKQFFKLLGGAQMEYKGESLGQHKRWYEGRVVIDTATYYNTVETRRFPKPQIGKVKDKTHSEGEDDEDDEVDGQKDPTFKWANYDNIDPKITKTLDLDEAVTGVSANHRYFLCPRKVIGFVLKSRRWDLLDIECCHQPKVNFKAIDSLVLSEDRKTLIKSLVYRYTDKNRLDPQVPAPWAADTIRDKGEGQIFLLHGGPGVGKTFTAECIAESTGRPLLSLTCADIGTEDREVEERLSDWFSLAETWGAVMLLDEADVFLERRNRGDLARNSLVSVFLRSMEYYRGILFLTTNRVGHFDDAFISRIHIVIKYDNFDVASRERIWNQFFKKLAAERGKYITISNDAKKYVTKNKEMTSIPWNGREIRNAFQTAVALAEYRFAMSEDKEEGDKACLEREDFQQVCEMTGAFKKYLESLSGADESRRALNDEARLDDMEDYNC</sequence>
<dbReference type="Proteomes" id="UP000266152">
    <property type="component" value="Unassembled WGS sequence"/>
</dbReference>
<proteinExistence type="predicted"/>
<keyword evidence="4" id="KW-1185">Reference proteome</keyword>
<evidence type="ECO:0000313" key="3">
    <source>
        <dbReference type="EMBL" id="RGP58291.1"/>
    </source>
</evidence>
<dbReference type="GO" id="GO:0005524">
    <property type="term" value="F:ATP binding"/>
    <property type="evidence" value="ECO:0007669"/>
    <property type="project" value="InterPro"/>
</dbReference>
<dbReference type="GO" id="GO:0016887">
    <property type="term" value="F:ATP hydrolysis activity"/>
    <property type="evidence" value="ECO:0007669"/>
    <property type="project" value="InterPro"/>
</dbReference>